<dbReference type="STRING" id="936155.HFELIS_00010"/>
<evidence type="ECO:0000313" key="2">
    <source>
        <dbReference type="EMBL" id="CBY82087.1"/>
    </source>
</evidence>
<accession>E7ABW5</accession>
<dbReference type="EMBL" id="FQ670179">
    <property type="protein sequence ID" value="CBY82087.1"/>
    <property type="molecule type" value="Genomic_DNA"/>
</dbReference>
<keyword evidence="1" id="KW-0175">Coiled coil</keyword>
<reference evidence="2 3" key="1">
    <citation type="journal article" date="2011" name="Genome Biol. Evol.">
        <title>Comparative whole genome sequence analysis of the carcinogenic bacterial model pathogen Helicobacter felis.</title>
        <authorList>
            <person name="Arnold I.C."/>
            <person name="Zigova Z."/>
            <person name="Holden M."/>
            <person name="Lawley T.D."/>
            <person name="Rad R."/>
            <person name="Dougan G."/>
            <person name="Falkow S."/>
            <person name="Bentley S.D."/>
            <person name="Muller A."/>
        </authorList>
    </citation>
    <scope>NUCLEOTIDE SEQUENCE [LARGE SCALE GENOMIC DNA]</scope>
    <source>
        <strain evidence="3">ATCC 49179 / CCUG 28539 / NCTC 12436 / CS1</strain>
    </source>
</reference>
<dbReference type="AlphaFoldDB" id="E7ABW5"/>
<protein>
    <submittedName>
        <fullName evidence="2">Uncharacterized protein</fullName>
    </submittedName>
</protein>
<dbReference type="Proteomes" id="UP000007934">
    <property type="component" value="Chromosome"/>
</dbReference>
<dbReference type="GeneID" id="43500492"/>
<feature type="coiled-coil region" evidence="1">
    <location>
        <begin position="363"/>
        <end position="436"/>
    </location>
</feature>
<name>E7ABW5_HELFC</name>
<keyword evidence="3" id="KW-1185">Reference proteome</keyword>
<dbReference type="OrthoDB" id="10019728at2"/>
<dbReference type="RefSeq" id="WP_013470066.1">
    <property type="nucleotide sequence ID" value="NC_014810.2"/>
</dbReference>
<dbReference type="HOGENOM" id="CLU_428823_0_0_7"/>
<gene>
    <name evidence="2" type="ordered locus">Hfelis_00010</name>
</gene>
<dbReference type="KEGG" id="hfe:HFELIS_00010"/>
<evidence type="ECO:0000256" key="1">
    <source>
        <dbReference type="SAM" id="Coils"/>
    </source>
</evidence>
<feature type="coiled-coil region" evidence="1">
    <location>
        <begin position="98"/>
        <end position="164"/>
    </location>
</feature>
<proteinExistence type="predicted"/>
<evidence type="ECO:0000313" key="3">
    <source>
        <dbReference type="Proteomes" id="UP000007934"/>
    </source>
</evidence>
<organism evidence="2 3">
    <name type="scientific">Helicobacter felis (strain ATCC 49179 / CCUG 28539 / NCTC 12436 / CS1)</name>
    <dbReference type="NCBI Taxonomy" id="936155"/>
    <lineage>
        <taxon>Bacteria</taxon>
        <taxon>Pseudomonadati</taxon>
        <taxon>Campylobacterota</taxon>
        <taxon>Epsilonproteobacteria</taxon>
        <taxon>Campylobacterales</taxon>
        <taxon>Helicobacteraceae</taxon>
        <taxon>Helicobacter</taxon>
    </lineage>
</organism>
<sequence length="638" mass="73638">MGSIASINFKPTNNIQLHHNDRTIPPTYLLAKELGYGLGYGCECDRSGDDALALRHELITQAIERYRRTFNQPFKSRGVDKRISKVKRIEPRAYAQIMEQEKTRRKELERAHKEQLESLQANTENQQTELQALQQEKTTLEQTNTALTQENTELKNLNATQERTHQQTLTNKEQAYQQALELKNASIHALYHKNTTLSQENQTLKDNKTELETTLIDLVTIFVSQDKQDKKLTIKEAKPLLESVRKQMITINQGLGDLKLFTQEDYRALRALKDDGLSINGLKKRITQIEQEAKKRYEKLQEQYKDYLSPKQVEDKITATKALYEDYLSPSAVQELKQEHTKELESREQSHSKALQEKDIEHAQVLKEKDKTLEKVAQELKAKERQVQEHARDLADSNKALEKLTQELKAKDTEHTKELEALQTQHAKELEKARNEIDKDTKLQGYVGKVKDLLQKFVDQVINPMLEKLQTEKGAELKAVIQWKKDNEKEKAQYHAHLATLAYDLLAGKFPKINAIALLISRGGVKNAMNPEYFESIAKDRRDRFLNKHINEIEKSLNQELKPILAKIEQTREWEHKALLGGIRGLENGIAKLAEEFKNSDAYGQMLETAKGDAQYYKGKTLKLTTELEEKDKRIKNP</sequence>